<sequence>MISRYWSCRIKPGEEDNYVSYLKEEILPHLSTLEGFCGASIRRRDYGRFPEFLFISEWTSKEAIKAFAGEDIHLAVISEKAQKMMRSFDMEVRHYERIHSA</sequence>
<dbReference type="EMBL" id="JAVRHP010000015">
    <property type="protein sequence ID" value="MDT0649433.1"/>
    <property type="molecule type" value="Genomic_DNA"/>
</dbReference>
<dbReference type="InterPro" id="IPR011008">
    <property type="entry name" value="Dimeric_a/b-barrel"/>
</dbReference>
<comment type="caution">
    <text evidence="2">The sequence shown here is derived from an EMBL/GenBank/DDBJ whole genome shotgun (WGS) entry which is preliminary data.</text>
</comment>
<dbReference type="Proteomes" id="UP001248819">
    <property type="component" value="Unassembled WGS sequence"/>
</dbReference>
<evidence type="ECO:0000259" key="1">
    <source>
        <dbReference type="Pfam" id="PF03992"/>
    </source>
</evidence>
<dbReference type="InterPro" id="IPR007138">
    <property type="entry name" value="ABM_dom"/>
</dbReference>
<keyword evidence="3" id="KW-1185">Reference proteome</keyword>
<accession>A0ABU3CST5</accession>
<keyword evidence="2" id="KW-0560">Oxidoreductase</keyword>
<dbReference type="Gene3D" id="3.30.70.100">
    <property type="match status" value="1"/>
</dbReference>
<organism evidence="2 3">
    <name type="scientific">Autumnicola edwardsiae</name>
    <dbReference type="NCBI Taxonomy" id="3075594"/>
    <lineage>
        <taxon>Bacteria</taxon>
        <taxon>Pseudomonadati</taxon>
        <taxon>Bacteroidota</taxon>
        <taxon>Flavobacteriia</taxon>
        <taxon>Flavobacteriales</taxon>
        <taxon>Flavobacteriaceae</taxon>
        <taxon>Autumnicola</taxon>
    </lineage>
</organism>
<dbReference type="SUPFAM" id="SSF54909">
    <property type="entry name" value="Dimeric alpha+beta barrel"/>
    <property type="match status" value="1"/>
</dbReference>
<dbReference type="GO" id="GO:0004497">
    <property type="term" value="F:monooxygenase activity"/>
    <property type="evidence" value="ECO:0007669"/>
    <property type="project" value="UniProtKB-KW"/>
</dbReference>
<gene>
    <name evidence="2" type="ORF">RM529_04715</name>
</gene>
<protein>
    <submittedName>
        <fullName evidence="2">Antibiotic biosynthesis monooxygenase</fullName>
    </submittedName>
</protein>
<proteinExistence type="predicted"/>
<feature type="domain" description="ABM" evidence="1">
    <location>
        <begin position="8"/>
        <end position="76"/>
    </location>
</feature>
<dbReference type="RefSeq" id="WP_311483596.1">
    <property type="nucleotide sequence ID" value="NZ_JAVRHP010000015.1"/>
</dbReference>
<evidence type="ECO:0000313" key="2">
    <source>
        <dbReference type="EMBL" id="MDT0649433.1"/>
    </source>
</evidence>
<keyword evidence="2" id="KW-0503">Monooxygenase</keyword>
<reference evidence="2 3" key="1">
    <citation type="submission" date="2023-09" db="EMBL/GenBank/DDBJ databases">
        <authorList>
            <person name="Rey-Velasco X."/>
        </authorList>
    </citation>
    <scope>NUCLEOTIDE SEQUENCE [LARGE SCALE GENOMIC DNA]</scope>
    <source>
        <strain evidence="2 3">F297</strain>
    </source>
</reference>
<evidence type="ECO:0000313" key="3">
    <source>
        <dbReference type="Proteomes" id="UP001248819"/>
    </source>
</evidence>
<dbReference type="Pfam" id="PF03992">
    <property type="entry name" value="ABM"/>
    <property type="match status" value="1"/>
</dbReference>
<name>A0ABU3CST5_9FLAO</name>